<evidence type="ECO:0008006" key="2">
    <source>
        <dbReference type="Google" id="ProtNLM"/>
    </source>
</evidence>
<name>A0A7S1KLE5_9EUKA</name>
<dbReference type="InterPro" id="IPR011042">
    <property type="entry name" value="6-blade_b-propeller_TolB-like"/>
</dbReference>
<organism evidence="1">
    <name type="scientific">Percolomonas cosmopolitus</name>
    <dbReference type="NCBI Taxonomy" id="63605"/>
    <lineage>
        <taxon>Eukaryota</taxon>
        <taxon>Discoba</taxon>
        <taxon>Heterolobosea</taxon>
        <taxon>Tetramitia</taxon>
        <taxon>Eutetramitia</taxon>
        <taxon>Percolomonadidae</taxon>
        <taxon>Percolomonas</taxon>
    </lineage>
</organism>
<evidence type="ECO:0000313" key="1">
    <source>
        <dbReference type="EMBL" id="CAD9077653.1"/>
    </source>
</evidence>
<dbReference type="Gene3D" id="2.120.10.30">
    <property type="entry name" value="TolB, C-terminal domain"/>
    <property type="match status" value="1"/>
</dbReference>
<protein>
    <recommendedName>
        <fullName evidence="2">SMP-30/Gluconolactonase/LRE-like region domain-containing protein</fullName>
    </recommendedName>
</protein>
<sequence length="315" mass="34743">MQSLTHLSLNFEPQHITQDSKGTLFLLDEASGNILRVGSSSAKDDSSTEIVANTRGAPHSCTFDSNDQLFICDLAHQGILSLAQTELPQQSSNDSQDVAQEPTVEEFVREYESKLFRGPNSIVIDKSSDRETQDVFFTDSGLIGEGMESASGGSGSPSASGSLYWIRNGDLLQPIDLENLKTPYGVCLSSQTGCLYVAELQENRLIRYVRSRGKGGWIRSTWMQFSGRMGPSALAYSNGYIFVAHYDMRESRTRHGRVVVVDERDCAIVDEIIIENGCEVSGLCVSRDAQTLYITERVTKSVYKVDIGVLPQQDE</sequence>
<dbReference type="PANTHER" id="PTHR47572">
    <property type="entry name" value="LIPOPROTEIN-RELATED"/>
    <property type="match status" value="1"/>
</dbReference>
<dbReference type="EMBL" id="HBGD01001110">
    <property type="protein sequence ID" value="CAD9077653.1"/>
    <property type="molecule type" value="Transcribed_RNA"/>
</dbReference>
<reference evidence="1" key="1">
    <citation type="submission" date="2021-01" db="EMBL/GenBank/DDBJ databases">
        <authorList>
            <person name="Corre E."/>
            <person name="Pelletier E."/>
            <person name="Niang G."/>
            <person name="Scheremetjew M."/>
            <person name="Finn R."/>
            <person name="Kale V."/>
            <person name="Holt S."/>
            <person name="Cochrane G."/>
            <person name="Meng A."/>
            <person name="Brown T."/>
            <person name="Cohen L."/>
        </authorList>
    </citation>
    <scope>NUCLEOTIDE SEQUENCE</scope>
    <source>
        <strain evidence="1">WS</strain>
    </source>
</reference>
<gene>
    <name evidence="1" type="ORF">PCOS0759_LOCUS885</name>
</gene>
<proteinExistence type="predicted"/>
<accession>A0A7S1KLE5</accession>
<dbReference type="AlphaFoldDB" id="A0A7S1KLE5"/>
<dbReference type="PANTHER" id="PTHR47572:SF5">
    <property type="entry name" value="BLR2277 PROTEIN"/>
    <property type="match status" value="1"/>
</dbReference>
<dbReference type="InterPro" id="IPR051262">
    <property type="entry name" value="SMP-30/CGR1_Lactonase"/>
</dbReference>
<dbReference type="SUPFAM" id="SSF63829">
    <property type="entry name" value="Calcium-dependent phosphotriesterase"/>
    <property type="match status" value="1"/>
</dbReference>